<accession>A0A395JMC2</accession>
<keyword evidence="1" id="KW-1133">Transmembrane helix</keyword>
<gene>
    <name evidence="2" type="ORF">DFR28_101175</name>
</gene>
<evidence type="ECO:0000313" key="3">
    <source>
        <dbReference type="Proteomes" id="UP000253083"/>
    </source>
</evidence>
<sequence length="305" mass="33881">MNKIILGFKREYWEYQKTVIVVPLVLSALIILASGMATLHDNYGGAEPAITASQTDSPLTDESNQESGDKAISLSLDAVQQRTPIRFTALYIGLSWLVALIYLLSSLYSDRRDNSVLYWKSLPVSETQTVLTKFAFGSIVIAFVSLLVAWAVYILLTVLGWGAIDSLDGGQSWRFIERTFDASRLFIWSSVSIVIGAMWGAPYFAFALLVSSYAKRVPFLLWILSPLVVAALEGIFFRSTNLLGFYLSHFPFAVLKQLGDSQSLVGLLNTVFVEQGGQMLLGIVVAVLFLCVAIWNRNHRFELKT</sequence>
<dbReference type="OrthoDB" id="118685at2"/>
<dbReference type="Proteomes" id="UP000253083">
    <property type="component" value="Unassembled WGS sequence"/>
</dbReference>
<organism evidence="2 3">
    <name type="scientific">Arenicella xantha</name>
    <dbReference type="NCBI Taxonomy" id="644221"/>
    <lineage>
        <taxon>Bacteria</taxon>
        <taxon>Pseudomonadati</taxon>
        <taxon>Pseudomonadota</taxon>
        <taxon>Gammaproteobacteria</taxon>
        <taxon>Arenicellales</taxon>
        <taxon>Arenicellaceae</taxon>
        <taxon>Arenicella</taxon>
    </lineage>
</organism>
<feature type="transmembrane region" description="Helical" evidence="1">
    <location>
        <begin position="277"/>
        <end position="295"/>
    </location>
</feature>
<keyword evidence="1" id="KW-0812">Transmembrane</keyword>
<keyword evidence="1" id="KW-0472">Membrane</keyword>
<dbReference type="AlphaFoldDB" id="A0A395JMC2"/>
<dbReference type="EMBL" id="QNRT01000001">
    <property type="protein sequence ID" value="RBP52791.1"/>
    <property type="molecule type" value="Genomic_DNA"/>
</dbReference>
<dbReference type="RefSeq" id="WP_113952412.1">
    <property type="nucleotide sequence ID" value="NZ_QNRT01000001.1"/>
</dbReference>
<keyword evidence="3" id="KW-1185">Reference proteome</keyword>
<dbReference type="InParanoid" id="A0A395JMC2"/>
<proteinExistence type="predicted"/>
<feature type="transmembrane region" description="Helical" evidence="1">
    <location>
        <begin position="130"/>
        <end position="156"/>
    </location>
</feature>
<feature type="transmembrane region" description="Helical" evidence="1">
    <location>
        <begin position="217"/>
        <end position="237"/>
    </location>
</feature>
<reference evidence="2 3" key="1">
    <citation type="submission" date="2018-06" db="EMBL/GenBank/DDBJ databases">
        <title>Genomic Encyclopedia of Type Strains, Phase IV (KMG-IV): sequencing the most valuable type-strain genomes for metagenomic binning, comparative biology and taxonomic classification.</title>
        <authorList>
            <person name="Goeker M."/>
        </authorList>
    </citation>
    <scope>NUCLEOTIDE SEQUENCE [LARGE SCALE GENOMIC DNA]</scope>
    <source>
        <strain evidence="2 3">DSM 24032</strain>
    </source>
</reference>
<feature type="transmembrane region" description="Helical" evidence="1">
    <location>
        <begin position="185"/>
        <end position="210"/>
    </location>
</feature>
<evidence type="ECO:0000313" key="2">
    <source>
        <dbReference type="EMBL" id="RBP52791.1"/>
    </source>
</evidence>
<feature type="transmembrane region" description="Helical" evidence="1">
    <location>
        <begin position="89"/>
        <end position="109"/>
    </location>
</feature>
<evidence type="ECO:0000256" key="1">
    <source>
        <dbReference type="SAM" id="Phobius"/>
    </source>
</evidence>
<protein>
    <submittedName>
        <fullName evidence="2">ABC-2 type transport system permease protein</fullName>
    </submittedName>
</protein>
<comment type="caution">
    <text evidence="2">The sequence shown here is derived from an EMBL/GenBank/DDBJ whole genome shotgun (WGS) entry which is preliminary data.</text>
</comment>
<name>A0A395JMC2_9GAMM</name>
<feature type="transmembrane region" description="Helical" evidence="1">
    <location>
        <begin position="20"/>
        <end position="39"/>
    </location>
</feature>